<accession>A0AB39HI11</accession>
<dbReference type="KEGG" id="vih:AB0763_10280"/>
<evidence type="ECO:0000313" key="2">
    <source>
        <dbReference type="EMBL" id="XDK26372.1"/>
    </source>
</evidence>
<dbReference type="AlphaFoldDB" id="A0AB39HI11"/>
<organism evidence="2">
    <name type="scientific">Vibrio sp. HB236076</name>
    <dbReference type="NCBI Taxonomy" id="3232307"/>
    <lineage>
        <taxon>Bacteria</taxon>
        <taxon>Pseudomonadati</taxon>
        <taxon>Pseudomonadota</taxon>
        <taxon>Gammaproteobacteria</taxon>
        <taxon>Vibrionales</taxon>
        <taxon>Vibrionaceae</taxon>
        <taxon>Vibrio</taxon>
    </lineage>
</organism>
<dbReference type="InterPro" id="IPR016419">
    <property type="entry name" value="Prepilin_Pept-dep_B_prd"/>
</dbReference>
<proteinExistence type="predicted"/>
<keyword evidence="1" id="KW-0472">Membrane</keyword>
<dbReference type="RefSeq" id="WP_368644071.1">
    <property type="nucleotide sequence ID" value="NZ_CP162601.1"/>
</dbReference>
<dbReference type="InterPro" id="IPR012902">
    <property type="entry name" value="N_methyl_site"/>
</dbReference>
<reference evidence="2" key="1">
    <citation type="submission" date="2024-07" db="EMBL/GenBank/DDBJ databases">
        <title>Genome Analysis of a Potential Novel Vibrio Species Secreting pH- and Thermo-stable Alginate Lyase and its Application in Producing Alginate Oligosaccharides.</title>
        <authorList>
            <person name="Huang H."/>
            <person name="Bao K."/>
        </authorList>
    </citation>
    <scope>NUCLEOTIDE SEQUENCE</scope>
    <source>
        <strain evidence="2">HB236076</strain>
    </source>
</reference>
<evidence type="ECO:0000256" key="1">
    <source>
        <dbReference type="SAM" id="Phobius"/>
    </source>
</evidence>
<keyword evidence="1" id="KW-0812">Transmembrane</keyword>
<gene>
    <name evidence="2" type="ORF">AB0763_10280</name>
</gene>
<dbReference type="NCBIfam" id="TIGR02532">
    <property type="entry name" value="IV_pilin_GFxxxE"/>
    <property type="match status" value="1"/>
</dbReference>
<dbReference type="PIRSF" id="PIRSF004525">
    <property type="entry name" value="Pilin_peptidase-dep_B_prd"/>
    <property type="match status" value="1"/>
</dbReference>
<sequence>MVNVTLRDQKGAKSLLTAIKRQRGLSFIELLMTLLIASLVILLASGFFVTFRQTMSTQWQALTLRQLIDKQVAVMADDLAHAGAQVQWSSTIASHWPIDIAEQGKQMTLFFQVSDEVNVWQQYIRYQQQGKQLKLCEWRQAISAPYSTQPQAPCYQIWDTSFIQVSELNIAAFTHQRGDTTVLELEISLTAALTAQPNAFYTRQRKVLVNNIILGQGG</sequence>
<dbReference type="EMBL" id="CP162601">
    <property type="protein sequence ID" value="XDK26372.1"/>
    <property type="molecule type" value="Genomic_DNA"/>
</dbReference>
<feature type="transmembrane region" description="Helical" evidence="1">
    <location>
        <begin position="30"/>
        <end position="51"/>
    </location>
</feature>
<dbReference type="Pfam" id="PF07963">
    <property type="entry name" value="N_methyl"/>
    <property type="match status" value="1"/>
</dbReference>
<name>A0AB39HI11_9VIBR</name>
<keyword evidence="1" id="KW-1133">Transmembrane helix</keyword>
<protein>
    <submittedName>
        <fullName evidence="2">PilW family protein</fullName>
    </submittedName>
</protein>